<keyword evidence="1" id="KW-0378">Hydrolase</keyword>
<evidence type="ECO:0000313" key="4">
    <source>
        <dbReference type="Proteomes" id="UP000184111"/>
    </source>
</evidence>
<dbReference type="STRING" id="310782.SAMN05216499_14516"/>
<dbReference type="Pfam" id="PF13185">
    <property type="entry name" value="GAF_2"/>
    <property type="match status" value="1"/>
</dbReference>
<dbReference type="Gene3D" id="3.30.450.40">
    <property type="match status" value="1"/>
</dbReference>
<reference evidence="3 4" key="1">
    <citation type="submission" date="2016-11" db="EMBL/GenBank/DDBJ databases">
        <authorList>
            <person name="Jaros S."/>
            <person name="Januszkiewicz K."/>
            <person name="Wedrychowicz H."/>
        </authorList>
    </citation>
    <scope>NUCLEOTIDE SEQUENCE [LARGE SCALE GENOMIC DNA]</scope>
    <source>
        <strain evidence="3 4">CGMCC 4.2025</strain>
    </source>
</reference>
<dbReference type="PANTHER" id="PTHR43156:SF2">
    <property type="entry name" value="STAGE II SPORULATION PROTEIN E"/>
    <property type="match status" value="1"/>
</dbReference>
<dbReference type="InterPro" id="IPR036457">
    <property type="entry name" value="PPM-type-like_dom_sf"/>
</dbReference>
<sequence>MDASDDLLRKAYPSALVTLGGVVRRLNAPMATALGKPAVQCVGRDFAALLPAGQRVSAERLVAQGATGRRLAMNVLEFPGPGGASVVFLVEARLAEDSAGGERLVWVHSLDSKNDLASLLIPFRLAAKAAGLGLWMYSPADRQLEWIGGAPAMAALFPNPTVALSRVIARVHPDDQKALRRLMLPTSAQSPWIELRFRTDHSGWHHLACQARRVDLGHGGPELTFGVVRDDTEQKGHKQDMQAALTVEQERADLITDFSSALITATTEQRLRQVVLTRLATTFEGAGALLALIDEDRSLRVSTDAGISPEEADCLHGLSLDDPDPVSEAIRTGKPQVIGSQEDYVRRWPHGAALSWVDLPSSGRAALITPLGRVDGQPLGAWAVIYDRDCRPSLDERALMDTLAGLASQALGRVRAQEAYVDLATAVQSSMLPTLPPHLPGLEVAARYRPSRKGLDIGGDWYDAFVLPDGAVGLEIGDVQGHDVDAAAFMGQIRASMRTIAAHEPAPGTVLSRINELLVTMDAPRFASCTMLHIDGDGQVTGTSGGHVPMLCAHEDGSHEVLKLPGGPVLGVVRDTGYSEKTFALDQDSALVLVTDGVVEGPGLTLDDGLERAGTLAAEALQEGLSTEATADRVLEAADAVDHLDDLAVLVIRRS</sequence>
<dbReference type="GO" id="GO:0016791">
    <property type="term" value="F:phosphatase activity"/>
    <property type="evidence" value="ECO:0007669"/>
    <property type="project" value="TreeGrafter"/>
</dbReference>
<evidence type="ECO:0000256" key="1">
    <source>
        <dbReference type="ARBA" id="ARBA00022801"/>
    </source>
</evidence>
<dbReference type="SUPFAM" id="SSF55781">
    <property type="entry name" value="GAF domain-like"/>
    <property type="match status" value="1"/>
</dbReference>
<dbReference type="Gene3D" id="3.60.40.10">
    <property type="entry name" value="PPM-type phosphatase domain"/>
    <property type="match status" value="1"/>
</dbReference>
<dbReference type="Pfam" id="PF07228">
    <property type="entry name" value="SpoIIE"/>
    <property type="match status" value="1"/>
</dbReference>
<dbReference type="InterPro" id="IPR052016">
    <property type="entry name" value="Bact_Sigma-Reg"/>
</dbReference>
<dbReference type="AlphaFoldDB" id="A0A1M7QVQ3"/>
<dbReference type="Gene3D" id="3.30.450.20">
    <property type="entry name" value="PAS domain"/>
    <property type="match status" value="1"/>
</dbReference>
<evidence type="ECO:0000313" key="3">
    <source>
        <dbReference type="EMBL" id="SHN36016.1"/>
    </source>
</evidence>
<dbReference type="Pfam" id="PF08448">
    <property type="entry name" value="PAS_4"/>
    <property type="match status" value="1"/>
</dbReference>
<keyword evidence="4" id="KW-1185">Reference proteome</keyword>
<dbReference type="InterPro" id="IPR013656">
    <property type="entry name" value="PAS_4"/>
</dbReference>
<dbReference type="InterPro" id="IPR029016">
    <property type="entry name" value="GAF-like_dom_sf"/>
</dbReference>
<dbReference type="SMART" id="SM00331">
    <property type="entry name" value="PP2C_SIG"/>
    <property type="match status" value="1"/>
</dbReference>
<gene>
    <name evidence="3" type="ORF">SAMN05216499_14516</name>
</gene>
<dbReference type="InterPro" id="IPR001932">
    <property type="entry name" value="PPM-type_phosphatase-like_dom"/>
</dbReference>
<dbReference type="PANTHER" id="PTHR43156">
    <property type="entry name" value="STAGE II SPORULATION PROTEIN E-RELATED"/>
    <property type="match status" value="1"/>
</dbReference>
<dbReference type="EMBL" id="FRBI01000045">
    <property type="protein sequence ID" value="SHN36016.1"/>
    <property type="molecule type" value="Genomic_DNA"/>
</dbReference>
<proteinExistence type="predicted"/>
<dbReference type="InterPro" id="IPR003018">
    <property type="entry name" value="GAF"/>
</dbReference>
<organism evidence="3 4">
    <name type="scientific">Actinacidiphila paucisporea</name>
    <dbReference type="NCBI Taxonomy" id="310782"/>
    <lineage>
        <taxon>Bacteria</taxon>
        <taxon>Bacillati</taxon>
        <taxon>Actinomycetota</taxon>
        <taxon>Actinomycetes</taxon>
        <taxon>Kitasatosporales</taxon>
        <taxon>Streptomycetaceae</taxon>
        <taxon>Actinacidiphila</taxon>
    </lineage>
</organism>
<evidence type="ECO:0000259" key="2">
    <source>
        <dbReference type="SMART" id="SM00331"/>
    </source>
</evidence>
<dbReference type="Proteomes" id="UP000184111">
    <property type="component" value="Unassembled WGS sequence"/>
</dbReference>
<accession>A0A1M7QVQ3</accession>
<protein>
    <submittedName>
        <fullName evidence="3">PAS fold-containing protein</fullName>
    </submittedName>
</protein>
<name>A0A1M7QVQ3_9ACTN</name>
<feature type="domain" description="PPM-type phosphatase" evidence="2">
    <location>
        <begin position="439"/>
        <end position="654"/>
    </location>
</feature>